<feature type="region of interest" description="Disordered" evidence="1">
    <location>
        <begin position="53"/>
        <end position="89"/>
    </location>
</feature>
<dbReference type="AlphaFoldDB" id="A0A6V7HNZ7"/>
<gene>
    <name evidence="2" type="ORF">BBRV_LOCUS2938</name>
</gene>
<reference evidence="2" key="1">
    <citation type="submission" date="2020-07" db="EMBL/GenBank/DDBJ databases">
        <authorList>
            <person name="Ferguson B K."/>
        </authorList>
    </citation>
    <scope>NUCLEOTIDE SEQUENCE</scope>
    <source>
        <strain evidence="2">L06</strain>
    </source>
</reference>
<accession>A0A6V7HNZ7</accession>
<protein>
    <recommendedName>
        <fullName evidence="3">Endonuclease/exonuclease/phosphatase domain-containing protein</fullName>
    </recommendedName>
</protein>
<evidence type="ECO:0008006" key="3">
    <source>
        <dbReference type="Google" id="ProtNLM"/>
    </source>
</evidence>
<dbReference type="EMBL" id="CADCXW020000001">
    <property type="protein sequence ID" value="CAD1528901.1"/>
    <property type="molecule type" value="Genomic_DNA"/>
</dbReference>
<organism evidence="2">
    <name type="scientific">Bracon brevicornis</name>
    <dbReference type="NCBI Taxonomy" id="1563983"/>
    <lineage>
        <taxon>Eukaryota</taxon>
        <taxon>Metazoa</taxon>
        <taxon>Ecdysozoa</taxon>
        <taxon>Arthropoda</taxon>
        <taxon>Hexapoda</taxon>
        <taxon>Insecta</taxon>
        <taxon>Pterygota</taxon>
        <taxon>Neoptera</taxon>
        <taxon>Endopterygota</taxon>
        <taxon>Hymenoptera</taxon>
        <taxon>Apocrita</taxon>
        <taxon>Ichneumonoidea</taxon>
        <taxon>Braconidae</taxon>
        <taxon>Braconinae</taxon>
        <taxon>Bracon</taxon>
    </lineage>
</organism>
<dbReference type="Gene3D" id="3.60.10.10">
    <property type="entry name" value="Endonuclease/exonuclease/phosphatase"/>
    <property type="match status" value="1"/>
</dbReference>
<evidence type="ECO:0000256" key="1">
    <source>
        <dbReference type="SAM" id="MobiDB-lite"/>
    </source>
</evidence>
<dbReference type="InterPro" id="IPR036691">
    <property type="entry name" value="Endo/exonu/phosph_ase_sf"/>
</dbReference>
<evidence type="ECO:0000313" key="2">
    <source>
        <dbReference type="EMBL" id="CAD1528901.1"/>
    </source>
</evidence>
<feature type="compositionally biased region" description="Basic and acidic residues" evidence="1">
    <location>
        <begin position="58"/>
        <end position="68"/>
    </location>
</feature>
<proteinExistence type="predicted"/>
<name>A0A6V7HNZ7_9HYME</name>
<dbReference type="SUPFAM" id="SSF56219">
    <property type="entry name" value="DNase I-like"/>
    <property type="match status" value="1"/>
</dbReference>
<sequence>MQGKFSFDLENWRIRNERASKDKTPNSKGRASVKMLDNCNMIILNGRSVSDLNGEYTRIPDKKEDKDSQVSNSDDDSAETVKTDRKPNSPTVIDYIAISRRHLKIVHDFHILQDIKEEHKSDHHPLVLTIDASKM</sequence>